<evidence type="ECO:0000256" key="1">
    <source>
        <dbReference type="ARBA" id="ARBA00004141"/>
    </source>
</evidence>
<dbReference type="AlphaFoldDB" id="A0A1S7FSA6"/>
<comment type="subcellular location">
    <subcellularLocation>
        <location evidence="1">Membrane</location>
        <topology evidence="1">Multi-pass membrane protein</topology>
    </subcellularLocation>
</comment>
<keyword evidence="3 5" id="KW-1133">Transmembrane helix</keyword>
<feature type="transmembrane region" description="Helical" evidence="5">
    <location>
        <begin position="6"/>
        <end position="29"/>
    </location>
</feature>
<evidence type="ECO:0000256" key="3">
    <source>
        <dbReference type="ARBA" id="ARBA00022989"/>
    </source>
</evidence>
<reference evidence="7" key="1">
    <citation type="submission" date="2015-03" db="EMBL/GenBank/DDBJ databases">
        <authorList>
            <person name="Ferrari E."/>
            <person name="Walter M.C."/>
            <person name="Huptas C."/>
            <person name="Scherer S."/>
            <person name="Mueller-Herbst S."/>
        </authorList>
    </citation>
    <scope>NUCLEOTIDE SEQUENCE [LARGE SCALE GENOMIC DNA]</scope>
    <source>
        <strain evidence="7">LWP01</strain>
    </source>
</reference>
<keyword evidence="4 5" id="KW-0472">Membrane</keyword>
<accession>A0A1S7FSA6</accession>
<feature type="transmembrane region" description="Helical" evidence="5">
    <location>
        <begin position="41"/>
        <end position="63"/>
    </location>
</feature>
<evidence type="ECO:0000256" key="4">
    <source>
        <dbReference type="ARBA" id="ARBA00023136"/>
    </source>
</evidence>
<dbReference type="RefSeq" id="WP_036059137.1">
    <property type="nucleotide sequence ID" value="NZ_CP011102.1"/>
</dbReference>
<evidence type="ECO:0000313" key="7">
    <source>
        <dbReference type="Proteomes" id="UP000223060"/>
    </source>
</evidence>
<proteinExistence type="predicted"/>
<evidence type="ECO:0008006" key="8">
    <source>
        <dbReference type="Google" id="ProtNLM"/>
    </source>
</evidence>
<keyword evidence="7" id="KW-1185">Reference proteome</keyword>
<evidence type="ECO:0000313" key="6">
    <source>
        <dbReference type="EMBL" id="AQY50257.1"/>
    </source>
</evidence>
<name>A0A1S7FSA6_9LIST</name>
<dbReference type="EMBL" id="CP011102">
    <property type="protein sequence ID" value="AQY50257.1"/>
    <property type="molecule type" value="Genomic_DNA"/>
</dbReference>
<evidence type="ECO:0000256" key="2">
    <source>
        <dbReference type="ARBA" id="ARBA00022692"/>
    </source>
</evidence>
<dbReference type="InterPro" id="IPR019109">
    <property type="entry name" value="MamF_MmsF"/>
</dbReference>
<feature type="transmembrane region" description="Helical" evidence="5">
    <location>
        <begin position="75"/>
        <end position="97"/>
    </location>
</feature>
<dbReference type="Pfam" id="PF09685">
    <property type="entry name" value="MamF_MmsF"/>
    <property type="match status" value="1"/>
</dbReference>
<dbReference type="KEGG" id="lwi:UE46_03885"/>
<protein>
    <recommendedName>
        <fullName evidence="8">DUF4870 domain-containing protein</fullName>
    </recommendedName>
</protein>
<evidence type="ECO:0000256" key="5">
    <source>
        <dbReference type="SAM" id="Phobius"/>
    </source>
</evidence>
<organism evidence="6 7">
    <name type="scientific">Listeria weihenstephanensis</name>
    <dbReference type="NCBI Taxonomy" id="1006155"/>
    <lineage>
        <taxon>Bacteria</taxon>
        <taxon>Bacillati</taxon>
        <taxon>Bacillota</taxon>
        <taxon>Bacilli</taxon>
        <taxon>Bacillales</taxon>
        <taxon>Listeriaceae</taxon>
        <taxon>Listeria</taxon>
    </lineage>
</organism>
<sequence length="116" mass="12378">MSDQKILNALSYFSLFFAPFIVPIAIWIFSGTENTKHHAKVALFTHILPTIGGIITALSIGVVGFSTNSANATGFIGLGLIVAVGIMTVILAIFNIIRGIQALMAKEDNPLFNSID</sequence>
<keyword evidence="2 5" id="KW-0812">Transmembrane</keyword>
<gene>
    <name evidence="6" type="ORF">UE46_03885</name>
</gene>
<dbReference type="Proteomes" id="UP000223060">
    <property type="component" value="Chromosome"/>
</dbReference>